<evidence type="ECO:0000256" key="6">
    <source>
        <dbReference type="ARBA" id="ARBA00022833"/>
    </source>
</evidence>
<evidence type="ECO:0000313" key="9">
    <source>
        <dbReference type="EMBL" id="EHK18820.1"/>
    </source>
</evidence>
<protein>
    <recommendedName>
        <fullName evidence="1">Anaphase-promoting complex subunit 11</fullName>
    </recommendedName>
</protein>
<dbReference type="OMA" id="DMKPREN"/>
<evidence type="ECO:0000259" key="8">
    <source>
        <dbReference type="PROSITE" id="PS50089"/>
    </source>
</evidence>
<evidence type="ECO:0000256" key="7">
    <source>
        <dbReference type="PROSITE-ProRule" id="PRU00175"/>
    </source>
</evidence>
<dbReference type="InterPro" id="IPR013083">
    <property type="entry name" value="Znf_RING/FYVE/PHD"/>
</dbReference>
<reference evidence="9 10" key="1">
    <citation type="journal article" date="2011" name="Genome Biol.">
        <title>Comparative genome sequence analysis underscores mycoparasitism as the ancestral life style of Trichoderma.</title>
        <authorList>
            <person name="Kubicek C.P."/>
            <person name="Herrera-Estrella A."/>
            <person name="Seidl-Seiboth V."/>
            <person name="Martinez D.A."/>
            <person name="Druzhinina I.S."/>
            <person name="Thon M."/>
            <person name="Zeilinger S."/>
            <person name="Casas-Flores S."/>
            <person name="Horwitz B.A."/>
            <person name="Mukherjee P.K."/>
            <person name="Mukherjee M."/>
            <person name="Kredics L."/>
            <person name="Alcaraz L.D."/>
            <person name="Aerts A."/>
            <person name="Antal Z."/>
            <person name="Atanasova L."/>
            <person name="Cervantes-Badillo M.G."/>
            <person name="Challacombe J."/>
            <person name="Chertkov O."/>
            <person name="McCluskey K."/>
            <person name="Coulpier F."/>
            <person name="Deshpande N."/>
            <person name="von Doehren H."/>
            <person name="Ebbole D.J."/>
            <person name="Esquivel-Naranjo E.U."/>
            <person name="Fekete E."/>
            <person name="Flipphi M."/>
            <person name="Glaser F."/>
            <person name="Gomez-Rodriguez E.Y."/>
            <person name="Gruber S."/>
            <person name="Han C."/>
            <person name="Henrissat B."/>
            <person name="Hermosa R."/>
            <person name="Hernandez-Onate M."/>
            <person name="Karaffa L."/>
            <person name="Kosti I."/>
            <person name="Le Crom S."/>
            <person name="Lindquist E."/>
            <person name="Lucas S."/>
            <person name="Luebeck M."/>
            <person name="Luebeck P.S."/>
            <person name="Margeot A."/>
            <person name="Metz B."/>
            <person name="Misra M."/>
            <person name="Nevalainen H."/>
            <person name="Omann M."/>
            <person name="Packer N."/>
            <person name="Perrone G."/>
            <person name="Uresti-Rivera E.E."/>
            <person name="Salamov A."/>
            <person name="Schmoll M."/>
            <person name="Seiboth B."/>
            <person name="Shapiro H."/>
            <person name="Sukno S."/>
            <person name="Tamayo-Ramos J.A."/>
            <person name="Tisch D."/>
            <person name="Wiest A."/>
            <person name="Wilkinson H.H."/>
            <person name="Zhang M."/>
            <person name="Coutinho P.M."/>
            <person name="Kenerley C.M."/>
            <person name="Monte E."/>
            <person name="Baker S.E."/>
            <person name="Grigoriev I.V."/>
        </authorList>
    </citation>
    <scope>NUCLEOTIDE SEQUENCE [LARGE SCALE GENOMIC DNA]</scope>
    <source>
        <strain evidence="10">Gv29-8 / FGSC 10586</strain>
    </source>
</reference>
<feature type="domain" description="RING-type" evidence="8">
    <location>
        <begin position="12"/>
        <end position="38"/>
    </location>
</feature>
<dbReference type="GO" id="GO:0051301">
    <property type="term" value="P:cell division"/>
    <property type="evidence" value="ECO:0007669"/>
    <property type="project" value="UniProtKB-KW"/>
</dbReference>
<evidence type="ECO:0000256" key="1">
    <source>
        <dbReference type="ARBA" id="ARBA00013928"/>
    </source>
</evidence>
<evidence type="ECO:0000313" key="10">
    <source>
        <dbReference type="Proteomes" id="UP000007115"/>
    </source>
</evidence>
<keyword evidence="5" id="KW-0498">Mitosis</keyword>
<dbReference type="InterPro" id="IPR049627">
    <property type="entry name" value="SLX8"/>
</dbReference>
<dbReference type="GO" id="GO:0008270">
    <property type="term" value="F:zinc ion binding"/>
    <property type="evidence" value="ECO:0007669"/>
    <property type="project" value="UniProtKB-KW"/>
</dbReference>
<keyword evidence="4 7" id="KW-0863">Zinc-finger</keyword>
<dbReference type="GeneID" id="25788403"/>
<dbReference type="GO" id="GO:0031145">
    <property type="term" value="P:anaphase-promoting complex-dependent catabolic process"/>
    <property type="evidence" value="ECO:0007669"/>
    <property type="project" value="InterPro"/>
</dbReference>
<dbReference type="PANTHER" id="PTHR47094">
    <property type="entry name" value="ELFLESS, ISOFORM B"/>
    <property type="match status" value="1"/>
</dbReference>
<dbReference type="OrthoDB" id="6270329at2759"/>
<dbReference type="PANTHER" id="PTHR47094:SF1">
    <property type="entry name" value="RING-TYPE E3 UBIQUITIN TRANSFERASE"/>
    <property type="match status" value="1"/>
</dbReference>
<dbReference type="InterPro" id="IPR017907">
    <property type="entry name" value="Znf_RING_CS"/>
</dbReference>
<dbReference type="SUPFAM" id="SSF57850">
    <property type="entry name" value="RING/U-box"/>
    <property type="match status" value="1"/>
</dbReference>
<dbReference type="RefSeq" id="XP_013953017.1">
    <property type="nucleotide sequence ID" value="XM_014097542.1"/>
</dbReference>
<evidence type="ECO:0000256" key="5">
    <source>
        <dbReference type="ARBA" id="ARBA00022776"/>
    </source>
</evidence>
<evidence type="ECO:0000256" key="2">
    <source>
        <dbReference type="ARBA" id="ARBA00022618"/>
    </source>
</evidence>
<dbReference type="eggNOG" id="KOG0320">
    <property type="taxonomic scope" value="Eukaryota"/>
</dbReference>
<dbReference type="STRING" id="413071.G9N3D6"/>
<dbReference type="Proteomes" id="UP000007115">
    <property type="component" value="Unassembled WGS sequence"/>
</dbReference>
<accession>G9N3D6</accession>
<dbReference type="VEuPathDB" id="FungiDB:TRIVIDRAFT_158271"/>
<keyword evidence="5" id="KW-0131">Cell cycle</keyword>
<dbReference type="GO" id="GO:0097602">
    <property type="term" value="F:cullin family protein binding"/>
    <property type="evidence" value="ECO:0007669"/>
    <property type="project" value="InterPro"/>
</dbReference>
<name>G9N3D6_HYPVG</name>
<dbReference type="AlphaFoldDB" id="G9N3D6"/>
<evidence type="ECO:0000256" key="3">
    <source>
        <dbReference type="ARBA" id="ARBA00022723"/>
    </source>
</evidence>
<keyword evidence="3" id="KW-0479">Metal-binding</keyword>
<evidence type="ECO:0000256" key="4">
    <source>
        <dbReference type="ARBA" id="ARBA00022771"/>
    </source>
</evidence>
<dbReference type="GO" id="GO:0033768">
    <property type="term" value="C:SUMO-targeted ubiquitin ligase complex"/>
    <property type="evidence" value="ECO:0007669"/>
    <property type="project" value="TreeGrafter"/>
</dbReference>
<sequence length="78" mass="8944">MDDVTGLTLTHCGHLFCAQCLYSSLSIESTRGKCPMCRAKIDMKPRENYSVKTKGYWPLELKLMTRTRQGKRKAQAME</sequence>
<keyword evidence="2" id="KW-0132">Cell division</keyword>
<dbReference type="GO" id="GO:0140082">
    <property type="term" value="F:SUMO-ubiquitin ligase activity"/>
    <property type="evidence" value="ECO:0007669"/>
    <property type="project" value="TreeGrafter"/>
</dbReference>
<dbReference type="PROSITE" id="PS00518">
    <property type="entry name" value="ZF_RING_1"/>
    <property type="match status" value="1"/>
</dbReference>
<dbReference type="GO" id="GO:0032183">
    <property type="term" value="F:SUMO binding"/>
    <property type="evidence" value="ECO:0007669"/>
    <property type="project" value="TreeGrafter"/>
</dbReference>
<dbReference type="InParanoid" id="G9N3D6"/>
<dbReference type="GO" id="GO:0005680">
    <property type="term" value="C:anaphase-promoting complex"/>
    <property type="evidence" value="ECO:0007669"/>
    <property type="project" value="InterPro"/>
</dbReference>
<dbReference type="InterPro" id="IPR024991">
    <property type="entry name" value="RING-H2_APC11"/>
</dbReference>
<proteinExistence type="predicted"/>
<dbReference type="Gene3D" id="3.30.40.10">
    <property type="entry name" value="Zinc/RING finger domain, C3HC4 (zinc finger)"/>
    <property type="match status" value="1"/>
</dbReference>
<gene>
    <name evidence="9" type="ORF">TRIVIDRAFT_158271</name>
</gene>
<keyword evidence="6" id="KW-0862">Zinc</keyword>
<organism evidence="9 10">
    <name type="scientific">Hypocrea virens (strain Gv29-8 / FGSC 10586)</name>
    <name type="common">Gliocladium virens</name>
    <name type="synonym">Trichoderma virens</name>
    <dbReference type="NCBI Taxonomy" id="413071"/>
    <lineage>
        <taxon>Eukaryota</taxon>
        <taxon>Fungi</taxon>
        <taxon>Dikarya</taxon>
        <taxon>Ascomycota</taxon>
        <taxon>Pezizomycotina</taxon>
        <taxon>Sordariomycetes</taxon>
        <taxon>Hypocreomycetidae</taxon>
        <taxon>Hypocreales</taxon>
        <taxon>Hypocreaceae</taxon>
        <taxon>Trichoderma</taxon>
    </lineage>
</organism>
<comment type="caution">
    <text evidence="9">The sequence shown here is derived from an EMBL/GenBank/DDBJ whole genome shotgun (WGS) entry which is preliminary data.</text>
</comment>
<dbReference type="EMBL" id="ABDF02000085">
    <property type="protein sequence ID" value="EHK18820.1"/>
    <property type="molecule type" value="Genomic_DNA"/>
</dbReference>
<dbReference type="Pfam" id="PF12861">
    <property type="entry name" value="zf-ANAPC11"/>
    <property type="match status" value="1"/>
</dbReference>
<keyword evidence="10" id="KW-1185">Reference proteome</keyword>
<dbReference type="HOGENOM" id="CLU_2484263_0_0_1"/>
<dbReference type="InterPro" id="IPR001841">
    <property type="entry name" value="Znf_RING"/>
</dbReference>
<dbReference type="GO" id="GO:0061630">
    <property type="term" value="F:ubiquitin protein ligase activity"/>
    <property type="evidence" value="ECO:0007669"/>
    <property type="project" value="InterPro"/>
</dbReference>
<dbReference type="PROSITE" id="PS50089">
    <property type="entry name" value="ZF_RING_2"/>
    <property type="match status" value="1"/>
</dbReference>